<dbReference type="PANTHER" id="PTHR34819:SF3">
    <property type="entry name" value="CELL SURFACE PROTEIN"/>
    <property type="match status" value="1"/>
</dbReference>
<sequence length="1033" mass="99909">MRLLRTGLAAAFLLASSWVIAQVCATPQKDGSKTSSAGEVVNGYYTPANGSYPAGTQPTIALSNARGTTTVFAPGDMALLIQMQCADMNLTDTDSYGDGVAGFPAFGYIEPPGSCKAGQHEYVPAGPGTTPASFVAGAALQNTYVQADPTISSTRRSFQIVRVPQYASLTLGGQLNGVAWNGLNGGVIALDVAKNTNFAGQTISLAAQGFRGAGGRPSGAVDGNNPYRYNDGPGQAHAGKGEGIAGTPPLLFTDGTPFDRSDTTGTVTLNVGSFYGYPGNTGALANFNYAKAAPGNAGGGGVYRDGTYHNGGGGGGGNGGAGGRGGFGWRSAGWAGVASDYANIVAITGDHLAAFGGSAFGAAGVSRVTLGGGGGAGDQNGNSNNTREMSGGTGGGIVLMRSGSLSGGGTIDVRGGVANTNPLNDGAGGGAAGGSSVIISPNWTSGALTINAGGGQAGDAWLSGTGGAHSGGGGGGGGVSVRSGAALVDVSGGANGITNTSDSPPGGPAHGAFPGNNGLDQLISESSDPVSNSGYKCLPQTDLYISKSAGPASLSVGQTTTFTLTIGNSGPQQATAASVLDALPAGLGALAFVSATGTSAATTLTASSIAGLNTFTATITVPANQTLTILLRATASSNGAPVNSASVAAPANASDPNLANNTGTATVVIGPGADLAATKVASTPSLALGQTTTFTLTYVNNGPAAVTGATLRDTLPSGLGTLTFVSASIAGGSTLTSRLTSSTAFSGTATLPVASTLTVVLQAVAGTAGSFINTTTVAPPAGTTDTDPSNNTGMVTVNIGPQADLGISKSATPTVIQDGQTTVFTITIRNAGPNAATGATVRDTLPSGLFGLVLLGASSSGGGTLTASALTSTQFNGTLTLPASSSVTLQLRATAGAVGTQVNQATVTAPAGVIDPTPGNNTAQASVTVPVSTNLSVGKTNGVTTLPAGSTTSYTVMVNNGGPYSADNSVLTDPPIAGLSCTAVSCNASGGAVCPGPPVSLTALQGSGLNLPTLPAGSNLTFTLTCGVTATGL</sequence>
<dbReference type="EMBL" id="JBHSRS010000080">
    <property type="protein sequence ID" value="MFC6282725.1"/>
    <property type="molecule type" value="Genomic_DNA"/>
</dbReference>
<organism evidence="4 5">
    <name type="scientific">Polaromonas aquatica</name>
    <dbReference type="NCBI Taxonomy" id="332657"/>
    <lineage>
        <taxon>Bacteria</taxon>
        <taxon>Pseudomonadati</taxon>
        <taxon>Pseudomonadota</taxon>
        <taxon>Betaproteobacteria</taxon>
        <taxon>Burkholderiales</taxon>
        <taxon>Comamonadaceae</taxon>
        <taxon>Polaromonas</taxon>
    </lineage>
</organism>
<feature type="domain" description="DUF11" evidence="3">
    <location>
        <begin position="935"/>
        <end position="1032"/>
    </location>
</feature>
<evidence type="ECO:0000313" key="5">
    <source>
        <dbReference type="Proteomes" id="UP001596270"/>
    </source>
</evidence>
<keyword evidence="5" id="KW-1185">Reference proteome</keyword>
<dbReference type="NCBIfam" id="TIGR01451">
    <property type="entry name" value="B_ant_repeat"/>
    <property type="match status" value="3"/>
</dbReference>
<dbReference type="PANTHER" id="PTHR34819">
    <property type="entry name" value="LARGE CYSTEINE-RICH PERIPLASMIC PROTEIN OMCB"/>
    <property type="match status" value="1"/>
</dbReference>
<dbReference type="InterPro" id="IPR047589">
    <property type="entry name" value="DUF11_rpt"/>
</dbReference>
<feature type="domain" description="DUF11" evidence="3">
    <location>
        <begin position="542"/>
        <end position="667"/>
    </location>
</feature>
<gene>
    <name evidence="4" type="ORF">ACFQND_15975</name>
</gene>
<feature type="signal peptide" evidence="2">
    <location>
        <begin position="1"/>
        <end position="21"/>
    </location>
</feature>
<comment type="caution">
    <text evidence="4">The sequence shown here is derived from an EMBL/GenBank/DDBJ whole genome shotgun (WGS) entry which is preliminary data.</text>
</comment>
<feature type="chain" id="PRO_5045850330" description="DUF11 domain-containing protein" evidence="2">
    <location>
        <begin position="22"/>
        <end position="1033"/>
    </location>
</feature>
<reference evidence="5" key="1">
    <citation type="journal article" date="2019" name="Int. J. Syst. Evol. Microbiol.">
        <title>The Global Catalogue of Microorganisms (GCM) 10K type strain sequencing project: providing services to taxonomists for standard genome sequencing and annotation.</title>
        <authorList>
            <consortium name="The Broad Institute Genomics Platform"/>
            <consortium name="The Broad Institute Genome Sequencing Center for Infectious Disease"/>
            <person name="Wu L."/>
            <person name="Ma J."/>
        </authorList>
    </citation>
    <scope>NUCLEOTIDE SEQUENCE [LARGE SCALE GENOMIC DNA]</scope>
    <source>
        <strain evidence="5">CCUG 39402</strain>
    </source>
</reference>
<dbReference type="InterPro" id="IPR013783">
    <property type="entry name" value="Ig-like_fold"/>
</dbReference>
<feature type="domain" description="DUF11" evidence="3">
    <location>
        <begin position="674"/>
        <end position="797"/>
    </location>
</feature>
<feature type="region of interest" description="Disordered" evidence="1">
    <location>
        <begin position="494"/>
        <end position="531"/>
    </location>
</feature>
<evidence type="ECO:0000256" key="2">
    <source>
        <dbReference type="SAM" id="SignalP"/>
    </source>
</evidence>
<protein>
    <recommendedName>
        <fullName evidence="3">DUF11 domain-containing protein</fullName>
    </recommendedName>
</protein>
<evidence type="ECO:0000313" key="4">
    <source>
        <dbReference type="EMBL" id="MFC6282725.1"/>
    </source>
</evidence>
<evidence type="ECO:0000259" key="3">
    <source>
        <dbReference type="Pfam" id="PF01345"/>
    </source>
</evidence>
<proteinExistence type="predicted"/>
<dbReference type="Proteomes" id="UP001596270">
    <property type="component" value="Unassembled WGS sequence"/>
</dbReference>
<evidence type="ECO:0000256" key="1">
    <source>
        <dbReference type="SAM" id="MobiDB-lite"/>
    </source>
</evidence>
<dbReference type="Gene3D" id="2.60.40.10">
    <property type="entry name" value="Immunoglobulins"/>
    <property type="match status" value="3"/>
</dbReference>
<feature type="domain" description="DUF11" evidence="3">
    <location>
        <begin position="804"/>
        <end position="927"/>
    </location>
</feature>
<dbReference type="InterPro" id="IPR051172">
    <property type="entry name" value="Chlamydia_OmcB"/>
</dbReference>
<dbReference type="InterPro" id="IPR001434">
    <property type="entry name" value="OmcB-like_DUF11"/>
</dbReference>
<dbReference type="RefSeq" id="WP_377414124.1">
    <property type="nucleotide sequence ID" value="NZ_JBHSRS010000080.1"/>
</dbReference>
<dbReference type="Pfam" id="PF01345">
    <property type="entry name" value="DUF11"/>
    <property type="match status" value="4"/>
</dbReference>
<keyword evidence="2" id="KW-0732">Signal</keyword>
<name>A0ABW1U0M5_9BURK</name>
<accession>A0ABW1U0M5</accession>